<dbReference type="InterPro" id="IPR051947">
    <property type="entry name" value="Sentrin-specific_protease"/>
</dbReference>
<organism evidence="2">
    <name type="scientific">Ailuropoda melanoleuca</name>
    <name type="common">Giant panda</name>
    <dbReference type="NCBI Taxonomy" id="9646"/>
    <lineage>
        <taxon>Eukaryota</taxon>
        <taxon>Metazoa</taxon>
        <taxon>Chordata</taxon>
        <taxon>Craniata</taxon>
        <taxon>Vertebrata</taxon>
        <taxon>Euteleostomi</taxon>
        <taxon>Mammalia</taxon>
        <taxon>Eutheria</taxon>
        <taxon>Laurasiatheria</taxon>
        <taxon>Carnivora</taxon>
        <taxon>Caniformia</taxon>
        <taxon>Ursidae</taxon>
        <taxon>Ailuropoda</taxon>
    </lineage>
</organism>
<dbReference type="PANTHER" id="PTHR46896">
    <property type="entry name" value="SENTRIN-SPECIFIC PROTEASE"/>
    <property type="match status" value="1"/>
</dbReference>
<reference evidence="2" key="1">
    <citation type="journal article" date="2010" name="Nature">
        <title>The sequence and de novo assembly of the giant panda genome.</title>
        <authorList>
            <person name="Li R."/>
            <person name="Fan W."/>
            <person name="Tian G."/>
            <person name="Zhu H."/>
            <person name="He L."/>
            <person name="Cai J."/>
            <person name="Huang Q."/>
            <person name="Cai Q."/>
            <person name="Li B."/>
            <person name="Bai Y."/>
            <person name="Zhang Z."/>
            <person name="Zhang Y."/>
            <person name="Wang W."/>
            <person name="Li J."/>
            <person name="Wei F."/>
            <person name="Li H."/>
            <person name="Jian M."/>
            <person name="Li J."/>
            <person name="Zhang Z."/>
            <person name="Nielsen R."/>
            <person name="Li D."/>
            <person name="Gu W."/>
            <person name="Yang Z."/>
            <person name="Xuan Z."/>
            <person name="Ryder O.A."/>
            <person name="Leung F.C."/>
            <person name="Zhou Y."/>
            <person name="Cao J."/>
            <person name="Sun X."/>
            <person name="Fu Y."/>
            <person name="Fang X."/>
            <person name="Guo X."/>
            <person name="Wang B."/>
            <person name="Hou R."/>
            <person name="Shen F."/>
            <person name="Mu B."/>
            <person name="Ni P."/>
            <person name="Lin R."/>
            <person name="Qian W."/>
            <person name="Wang G."/>
            <person name="Yu C."/>
            <person name="Nie W."/>
            <person name="Wang J."/>
            <person name="Wu Z."/>
            <person name="Liang H."/>
            <person name="Min J."/>
            <person name="Wu Q."/>
            <person name="Cheng S."/>
            <person name="Ruan J."/>
            <person name="Wang M."/>
            <person name="Shi Z."/>
            <person name="Wen M."/>
            <person name="Liu B."/>
            <person name="Ren X."/>
            <person name="Zheng H."/>
            <person name="Dong D."/>
            <person name="Cook K."/>
            <person name="Shan G."/>
            <person name="Zhang H."/>
            <person name="Kosiol C."/>
            <person name="Xie X."/>
            <person name="Lu Z."/>
            <person name="Zheng H."/>
            <person name="Li Y."/>
            <person name="Steiner C.C."/>
            <person name="Lam T.T."/>
            <person name="Lin S."/>
            <person name="Zhang Q."/>
            <person name="Li G."/>
            <person name="Tian J."/>
            <person name="Gong T."/>
            <person name="Liu H."/>
            <person name="Zhang D."/>
            <person name="Fang L."/>
            <person name="Ye C."/>
            <person name="Zhang J."/>
            <person name="Hu W."/>
            <person name="Xu A."/>
            <person name="Ren Y."/>
            <person name="Zhang G."/>
            <person name="Bruford M.W."/>
            <person name="Li Q."/>
            <person name="Ma L."/>
            <person name="Guo Y."/>
            <person name="An N."/>
            <person name="Hu Y."/>
            <person name="Zheng Y."/>
            <person name="Shi Y."/>
            <person name="Li Z."/>
            <person name="Liu Q."/>
            <person name="Chen Y."/>
            <person name="Zhao J."/>
            <person name="Qu N."/>
            <person name="Zhao S."/>
            <person name="Tian F."/>
            <person name="Wang X."/>
            <person name="Wang H."/>
            <person name="Xu L."/>
            <person name="Liu X."/>
            <person name="Vinar T."/>
            <person name="Wang Y."/>
            <person name="Lam T.W."/>
            <person name="Yiu S.M."/>
            <person name="Liu S."/>
            <person name="Zhang H."/>
            <person name="Li D."/>
            <person name="Huang Y."/>
            <person name="Wang X."/>
            <person name="Yang G."/>
            <person name="Jiang Z."/>
            <person name="Wang J."/>
            <person name="Qin N."/>
            <person name="Li L."/>
            <person name="Li J."/>
            <person name="Bolund L."/>
            <person name="Kristiansen K."/>
            <person name="Wong G.K."/>
            <person name="Olson M."/>
            <person name="Zhang X."/>
            <person name="Li S."/>
            <person name="Yang H."/>
            <person name="Wang J."/>
            <person name="Wang J."/>
        </authorList>
    </citation>
    <scope>NUCLEOTIDE SEQUENCE [LARGE SCALE GENOMIC DNA]</scope>
</reference>
<gene>
    <name evidence="2" type="ORF">PANDA_015040</name>
</gene>
<dbReference type="AlphaFoldDB" id="D2HSI2"/>
<dbReference type="GO" id="GO:0005634">
    <property type="term" value="C:nucleus"/>
    <property type="evidence" value="ECO:0007669"/>
    <property type="project" value="TreeGrafter"/>
</dbReference>
<dbReference type="GO" id="GO:0090169">
    <property type="term" value="P:regulation of spindle assembly"/>
    <property type="evidence" value="ECO:0007669"/>
    <property type="project" value="TreeGrafter"/>
</dbReference>
<keyword evidence="1" id="KW-0833">Ubl conjugation pathway</keyword>
<dbReference type="GO" id="GO:0090234">
    <property type="term" value="P:regulation of kinetochore assembly"/>
    <property type="evidence" value="ECO:0007669"/>
    <property type="project" value="TreeGrafter"/>
</dbReference>
<name>D2HSI2_AILME</name>
<proteinExistence type="predicted"/>
<sequence length="268" mass="30021">MVWMAMRGRSGAALLQSRPRVKARGLSVVGDTVMESNNPYDEGETDSEVSYPYDETMKNGKERPVKNHRSQGTACFREHMAWCSRSRKKSNNQRLKAFFEDVGPLVIVIDRCGWRSDVCITEYGRVGPVFKLGKSFPGHRVHHIVNAENLVSLLLKAERIEINRPSEIVSTSSGDPWKTCSRRNKAESLKPLKGNPIGLNMLSSNKKLSENAQNASICSGTVVHGRRFQHANAQISLVKTAAQRSGLDDKHFEESYRSTVTYKLDIIS</sequence>
<dbReference type="PANTHER" id="PTHR46896:SF1">
    <property type="entry name" value="SENTRIN-SPECIFIC PROTEASE 6"/>
    <property type="match status" value="1"/>
</dbReference>
<evidence type="ECO:0000313" key="2">
    <source>
        <dbReference type="EMBL" id="EFB23684.1"/>
    </source>
</evidence>
<evidence type="ECO:0000256" key="1">
    <source>
        <dbReference type="ARBA" id="ARBA00022786"/>
    </source>
</evidence>
<dbReference type="EMBL" id="GL193280">
    <property type="protein sequence ID" value="EFB23684.1"/>
    <property type="molecule type" value="Genomic_DNA"/>
</dbReference>
<dbReference type="GO" id="GO:0016926">
    <property type="term" value="P:protein desumoylation"/>
    <property type="evidence" value="ECO:0007669"/>
    <property type="project" value="TreeGrafter"/>
</dbReference>
<dbReference type="GO" id="GO:0005737">
    <property type="term" value="C:cytoplasm"/>
    <property type="evidence" value="ECO:0007669"/>
    <property type="project" value="TreeGrafter"/>
</dbReference>
<accession>D2HSI2</accession>
<dbReference type="InParanoid" id="D2HSI2"/>
<dbReference type="GO" id="GO:0070139">
    <property type="term" value="F:SUMO-specific endopeptidase activity"/>
    <property type="evidence" value="ECO:0007669"/>
    <property type="project" value="TreeGrafter"/>
</dbReference>
<protein>
    <submittedName>
        <fullName evidence="2">Uncharacterized protein</fullName>
    </submittedName>
</protein>